<name>A0A0S7YGR1_UNCT6</name>
<dbReference type="AlphaFoldDB" id="A0A0S7YGR1"/>
<sequence>MLTVIGTKAALWSEFRTYLATHYDHEPNLSIGKKEHDWTIRYRKSGKTLVTLSPEKNGFCVLVVLGKDEVTRAVEADLNPYVKHIFETAKQYHDGRWLWIRPRNKKDIESIKTLLRVKKRPKMTSEK</sequence>
<proteinExistence type="predicted"/>
<dbReference type="InterPro" id="IPR024265">
    <property type="entry name" value="DUF3788"/>
</dbReference>
<protein>
    <recommendedName>
        <fullName evidence="3">DUF3788 domain-containing protein</fullName>
    </recommendedName>
</protein>
<evidence type="ECO:0000313" key="2">
    <source>
        <dbReference type="Proteomes" id="UP000051012"/>
    </source>
</evidence>
<accession>A0A0S7YGR1</accession>
<comment type="caution">
    <text evidence="1">The sequence shown here is derived from an EMBL/GenBank/DDBJ whole genome shotgun (WGS) entry which is preliminary data.</text>
</comment>
<dbReference type="Pfam" id="PF12663">
    <property type="entry name" value="DUF3788"/>
    <property type="match status" value="1"/>
</dbReference>
<evidence type="ECO:0008006" key="3">
    <source>
        <dbReference type="Google" id="ProtNLM"/>
    </source>
</evidence>
<dbReference type="Proteomes" id="UP000051012">
    <property type="component" value="Unassembled WGS sequence"/>
</dbReference>
<organism evidence="1 2">
    <name type="scientific">candidate division TA06 bacterium DG_78</name>
    <dbReference type="NCBI Taxonomy" id="1703772"/>
    <lineage>
        <taxon>Bacteria</taxon>
        <taxon>Bacteria division TA06</taxon>
    </lineage>
</organism>
<gene>
    <name evidence="1" type="ORF">AMJ52_02395</name>
</gene>
<reference evidence="1 2" key="1">
    <citation type="journal article" date="2015" name="Microbiome">
        <title>Genomic resolution of linkages in carbon, nitrogen, and sulfur cycling among widespread estuary sediment bacteria.</title>
        <authorList>
            <person name="Baker B.J."/>
            <person name="Lazar C.S."/>
            <person name="Teske A.P."/>
            <person name="Dick G.J."/>
        </authorList>
    </citation>
    <scope>NUCLEOTIDE SEQUENCE [LARGE SCALE GENOMIC DNA]</scope>
    <source>
        <strain evidence="1">DG_78</strain>
    </source>
</reference>
<dbReference type="EMBL" id="LJNI01000020">
    <property type="protein sequence ID" value="KPJ73966.1"/>
    <property type="molecule type" value="Genomic_DNA"/>
</dbReference>
<evidence type="ECO:0000313" key="1">
    <source>
        <dbReference type="EMBL" id="KPJ73966.1"/>
    </source>
</evidence>